<dbReference type="SUPFAM" id="SSF52540">
    <property type="entry name" value="P-loop containing nucleoside triphosphate hydrolases"/>
    <property type="match status" value="1"/>
</dbReference>
<name>A0A1E3M1F4_9SPHN</name>
<feature type="domain" description="RecF/RecN/SMC N-terminal" evidence="1">
    <location>
        <begin position="4"/>
        <end position="617"/>
    </location>
</feature>
<dbReference type="Proteomes" id="UP000094487">
    <property type="component" value="Unassembled WGS sequence"/>
</dbReference>
<protein>
    <submittedName>
        <fullName evidence="2">Chromosome segregation protein SMC</fullName>
    </submittedName>
</protein>
<dbReference type="GO" id="GO:0006302">
    <property type="term" value="P:double-strand break repair"/>
    <property type="evidence" value="ECO:0007669"/>
    <property type="project" value="TreeGrafter"/>
</dbReference>
<sequence>MIRIQQISIREFRGIRDLTLTLNGENFAACGPNGTGKSGIVDAIEFGLTGNISRLSGRGTGNLSVKQHGPHVDSQNKPDLATVAIDVTIPSLNGKKASIHRSVKSLNAPTITPADPDVIAVFEQVKAHPEFVLSRRELIRFVLSEPGDRAKEVQALLQLGDVEKLRVVLQKIANAYARELKPLERSEAEATQLLRTALGLTQAGKAAILDAVNPRRAILGLGPLDDLLATTSLVDGLATTGTGGARPRVIKAQAVENIAALQAALAALTDSTVSAECAAIAASLTELAADPSSVSGVKEEGLLTAALDLYDGEHCPVCDKAFDEEGFVAHLRGKLSHLAAISARKRGIQVRIAPILDLIRGAGTAIAATITDSQGFTPPLDLKALGDFKQVLLGRYRQLEAFLPIDDTVAVLGVAGSVPDLDAVIGTVSAAVAALPEPSMQDAARDFLTVGQERLDQFRRARQALAVGRARAERSAKAFEIFGDTTTKALERIYEEVQDEFAECYRVINSDDESGFTAALLPSIGKLAFDVDFYGRGKFPPGAYHSEGHQDGMGLCLYLSLMKHLLGTGFTFAVLDDVLMSVDKGHRREVCTLLKDRFPDTQFIFTTHDDVWLRHMRAEGIIKSKGLAHFRTWTVETGPTEWTNASVWEEIDAHLVLNEVSKAAGMLRRFLEYYAAEACHRLRAPVEFRGDAQFMLGDTMPAAIGEFGKLIKKAKDVANSWGQSEIVAAIVAREADFTAAKQATNVDQWQVNTSVHYNSWADLGKGDFAPVVTAFRALVSSFECSTCEQMYSVTPERGPKGSVRCQCGELNLNLVAK</sequence>
<gene>
    <name evidence="2" type="ORF">BFL28_09060</name>
</gene>
<dbReference type="OrthoDB" id="7877292at2"/>
<evidence type="ECO:0000259" key="1">
    <source>
        <dbReference type="Pfam" id="PF02463"/>
    </source>
</evidence>
<reference evidence="2 3" key="1">
    <citation type="submission" date="2016-08" db="EMBL/GenBank/DDBJ databases">
        <title>Draft genome of the agarase producing Sphingomonas sp. MCT13.</title>
        <authorList>
            <person name="D'Andrea M.M."/>
            <person name="Rossolini G.M."/>
            <person name="Thaller M.C."/>
        </authorList>
    </citation>
    <scope>NUCLEOTIDE SEQUENCE [LARGE SCALE GENOMIC DNA]</scope>
    <source>
        <strain evidence="2 3">MCT13</strain>
    </source>
</reference>
<evidence type="ECO:0000313" key="2">
    <source>
        <dbReference type="EMBL" id="ODP39761.1"/>
    </source>
</evidence>
<dbReference type="GO" id="GO:0000731">
    <property type="term" value="P:DNA synthesis involved in DNA repair"/>
    <property type="evidence" value="ECO:0007669"/>
    <property type="project" value="TreeGrafter"/>
</dbReference>
<dbReference type="AlphaFoldDB" id="A0A1E3M1F4"/>
<comment type="caution">
    <text evidence="2">The sequence shown here is derived from an EMBL/GenBank/DDBJ whole genome shotgun (WGS) entry which is preliminary data.</text>
</comment>
<dbReference type="Pfam" id="PF02463">
    <property type="entry name" value="SMC_N"/>
    <property type="match status" value="1"/>
</dbReference>
<dbReference type="InterPro" id="IPR003395">
    <property type="entry name" value="RecF/RecN/SMC_N"/>
</dbReference>
<organism evidence="2 3">
    <name type="scientific">Sphingomonas turrisvirgatae</name>
    <dbReference type="NCBI Taxonomy" id="1888892"/>
    <lineage>
        <taxon>Bacteria</taxon>
        <taxon>Pseudomonadati</taxon>
        <taxon>Pseudomonadota</taxon>
        <taxon>Alphaproteobacteria</taxon>
        <taxon>Sphingomonadales</taxon>
        <taxon>Sphingomonadaceae</taxon>
        <taxon>Sphingomonas</taxon>
    </lineage>
</organism>
<accession>A0A1E3M1F4</accession>
<dbReference type="Gene3D" id="3.40.50.300">
    <property type="entry name" value="P-loop containing nucleotide triphosphate hydrolases"/>
    <property type="match status" value="2"/>
</dbReference>
<dbReference type="RefSeq" id="WP_069318716.1">
    <property type="nucleotide sequence ID" value="NZ_MDDS01000003.1"/>
</dbReference>
<dbReference type="STRING" id="1888892.BFL28_09060"/>
<evidence type="ECO:0000313" key="3">
    <source>
        <dbReference type="Proteomes" id="UP000094487"/>
    </source>
</evidence>
<keyword evidence="3" id="KW-1185">Reference proteome</keyword>
<dbReference type="PANTHER" id="PTHR32182">
    <property type="entry name" value="DNA REPLICATION AND REPAIR PROTEIN RECF"/>
    <property type="match status" value="1"/>
</dbReference>
<proteinExistence type="predicted"/>
<dbReference type="PANTHER" id="PTHR32182:SF0">
    <property type="entry name" value="DNA REPLICATION AND REPAIR PROTEIN RECF"/>
    <property type="match status" value="1"/>
</dbReference>
<dbReference type="EMBL" id="MDDS01000003">
    <property type="protein sequence ID" value="ODP39761.1"/>
    <property type="molecule type" value="Genomic_DNA"/>
</dbReference>
<dbReference type="InterPro" id="IPR027417">
    <property type="entry name" value="P-loop_NTPase"/>
</dbReference>